<dbReference type="GO" id="GO:0035159">
    <property type="term" value="P:regulation of tube length, open tracheal system"/>
    <property type="evidence" value="ECO:0007669"/>
    <property type="project" value="TreeGrafter"/>
</dbReference>
<accession>A0A5B7D8P6</accession>
<keyword evidence="1" id="KW-0812">Transmembrane</keyword>
<feature type="transmembrane region" description="Helical" evidence="1">
    <location>
        <begin position="117"/>
        <end position="139"/>
    </location>
</feature>
<dbReference type="GO" id="GO:0019991">
    <property type="term" value="P:septate junction assembly"/>
    <property type="evidence" value="ECO:0007669"/>
    <property type="project" value="TreeGrafter"/>
</dbReference>
<proteinExistence type="predicted"/>
<feature type="transmembrane region" description="Helical" evidence="1">
    <location>
        <begin position="26"/>
        <end position="45"/>
    </location>
</feature>
<keyword evidence="3" id="KW-1185">Reference proteome</keyword>
<gene>
    <name evidence="2" type="ORF">E2C01_010445</name>
</gene>
<evidence type="ECO:0000256" key="1">
    <source>
        <dbReference type="SAM" id="Phobius"/>
    </source>
</evidence>
<evidence type="ECO:0000313" key="2">
    <source>
        <dbReference type="EMBL" id="MPC17582.1"/>
    </source>
</evidence>
<organism evidence="2 3">
    <name type="scientific">Portunus trituberculatus</name>
    <name type="common">Swimming crab</name>
    <name type="synonym">Neptunus trituberculatus</name>
    <dbReference type="NCBI Taxonomy" id="210409"/>
    <lineage>
        <taxon>Eukaryota</taxon>
        <taxon>Metazoa</taxon>
        <taxon>Ecdysozoa</taxon>
        <taxon>Arthropoda</taxon>
        <taxon>Crustacea</taxon>
        <taxon>Multicrustacea</taxon>
        <taxon>Malacostraca</taxon>
        <taxon>Eumalacostraca</taxon>
        <taxon>Eucarida</taxon>
        <taxon>Decapoda</taxon>
        <taxon>Pleocyemata</taxon>
        <taxon>Brachyura</taxon>
        <taxon>Eubrachyura</taxon>
        <taxon>Portunoidea</taxon>
        <taxon>Portunidae</taxon>
        <taxon>Portuninae</taxon>
        <taxon>Portunus</taxon>
    </lineage>
</organism>
<feature type="transmembrane region" description="Helical" evidence="1">
    <location>
        <begin position="146"/>
        <end position="167"/>
    </location>
</feature>
<dbReference type="AlphaFoldDB" id="A0A5B7D8P6"/>
<name>A0A5B7D8P6_PORTR</name>
<sequence length="218" mass="25272">MQILDTWLLATCDQQRAKSVQTPRHILQLHASRILFIAAFFFSLADSNTARTVMKNCWSPWYYYDSTEDGSKACAATTIFFSTFSIIYTIHCLDGGDSSQFFLPLFETDVDTTMKQAGGFMIVFYMVYIAVSIMMIFGVNMDHRGLILPWLTQNMLYILMIIAFALWLQASYYHYLLSVLWTCIYLLFAAAHIYMYRCVKSQYELIKQSQAPNIVQLY</sequence>
<dbReference type="GO" id="GO:0005886">
    <property type="term" value="C:plasma membrane"/>
    <property type="evidence" value="ECO:0007669"/>
    <property type="project" value="TreeGrafter"/>
</dbReference>
<dbReference type="GO" id="GO:0060857">
    <property type="term" value="P:establishment of glial blood-brain barrier"/>
    <property type="evidence" value="ECO:0007669"/>
    <property type="project" value="TreeGrafter"/>
</dbReference>
<feature type="transmembrane region" description="Helical" evidence="1">
    <location>
        <begin position="173"/>
        <end position="196"/>
    </location>
</feature>
<reference evidence="2 3" key="1">
    <citation type="submission" date="2019-05" db="EMBL/GenBank/DDBJ databases">
        <title>Another draft genome of Portunus trituberculatus and its Hox gene families provides insights of decapod evolution.</title>
        <authorList>
            <person name="Jeong J.-H."/>
            <person name="Song I."/>
            <person name="Kim S."/>
            <person name="Choi T."/>
            <person name="Kim D."/>
            <person name="Ryu S."/>
            <person name="Kim W."/>
        </authorList>
    </citation>
    <scope>NUCLEOTIDE SEQUENCE [LARGE SCALE GENOMIC DNA]</scope>
    <source>
        <tissue evidence="2">Muscle</tissue>
    </source>
</reference>
<keyword evidence="1" id="KW-0472">Membrane</keyword>
<dbReference type="Proteomes" id="UP000324222">
    <property type="component" value="Unassembled WGS sequence"/>
</dbReference>
<comment type="caution">
    <text evidence="2">The sequence shown here is derived from an EMBL/GenBank/DDBJ whole genome shotgun (WGS) entry which is preliminary data.</text>
</comment>
<keyword evidence="1" id="KW-1133">Transmembrane helix</keyword>
<protein>
    <submittedName>
        <fullName evidence="2">Uncharacterized protein</fullName>
    </submittedName>
</protein>
<evidence type="ECO:0000313" key="3">
    <source>
        <dbReference type="Proteomes" id="UP000324222"/>
    </source>
</evidence>
<dbReference type="EMBL" id="VSRR010000603">
    <property type="protein sequence ID" value="MPC17582.1"/>
    <property type="molecule type" value="Genomic_DNA"/>
</dbReference>
<dbReference type="OrthoDB" id="6572371at2759"/>
<dbReference type="PANTHER" id="PTHR36694:SF11">
    <property type="entry name" value="LP21121P-RELATED"/>
    <property type="match status" value="1"/>
</dbReference>
<dbReference type="PANTHER" id="PTHR36694">
    <property type="entry name" value="PASIFLORA 1, ISOFORM A-RELATED"/>
    <property type="match status" value="1"/>
</dbReference>